<gene>
    <name evidence="2" type="ORF">AKAME5_002712100</name>
</gene>
<feature type="region of interest" description="Disordered" evidence="1">
    <location>
        <begin position="235"/>
        <end position="295"/>
    </location>
</feature>
<dbReference type="EMBL" id="BRZM01003292">
    <property type="protein sequence ID" value="GLD47126.1"/>
    <property type="molecule type" value="Genomic_DNA"/>
</dbReference>
<feature type="region of interest" description="Disordered" evidence="1">
    <location>
        <begin position="40"/>
        <end position="66"/>
    </location>
</feature>
<accession>A0AAD3M4Q9</accession>
<keyword evidence="3" id="KW-1185">Reference proteome</keyword>
<keyword evidence="2" id="KW-0689">Ribosomal protein</keyword>
<dbReference type="AlphaFoldDB" id="A0AAD3M4Q9"/>
<reference evidence="2" key="1">
    <citation type="submission" date="2022-08" db="EMBL/GenBank/DDBJ databases">
        <title>Genome sequencing of akame (Lates japonicus).</title>
        <authorList>
            <person name="Hashiguchi Y."/>
            <person name="Takahashi H."/>
        </authorList>
    </citation>
    <scope>NUCLEOTIDE SEQUENCE</scope>
    <source>
        <strain evidence="2">Kochi</strain>
    </source>
</reference>
<evidence type="ECO:0000313" key="2">
    <source>
        <dbReference type="EMBL" id="GLD47126.1"/>
    </source>
</evidence>
<dbReference type="Proteomes" id="UP001279410">
    <property type="component" value="Unassembled WGS sequence"/>
</dbReference>
<sequence>MQPLLSGRLLAQGAGFLVKPGGAGGGPALLKPPALVPPLKPAHLRTGDQGEKKERPMRAPHPPSSACRYTVRSFGIYEMKRLLFTAPSVEPKQEILEKGLKEHRSGHQIGPSIGIWTGFLRGCPSLCVLVLGRPALLVARQEAEKRPLVGFKHIRKEGAMRWFQQKHLLLCSSVGRGAVLLPGGLEVSGRVQGAAGHSHVGSGRSSTMDQLSVAGWYSQTAALWRFSPVPALLPAGTASRPEDRRPGAPPSGEAARLRNPSPEEDLPRRAHHPLHGSAGFLHHITPSPGGGAVPTSEVSIGLLQSRCGLTLYATGGSRRG</sequence>
<feature type="compositionally biased region" description="Basic and acidic residues" evidence="1">
    <location>
        <begin position="45"/>
        <end position="57"/>
    </location>
</feature>
<protein>
    <submittedName>
        <fullName evidence="2">60S ribosomal protein L11</fullName>
    </submittedName>
</protein>
<evidence type="ECO:0000313" key="3">
    <source>
        <dbReference type="Proteomes" id="UP001279410"/>
    </source>
</evidence>
<evidence type="ECO:0000256" key="1">
    <source>
        <dbReference type="SAM" id="MobiDB-lite"/>
    </source>
</evidence>
<dbReference type="GO" id="GO:0005840">
    <property type="term" value="C:ribosome"/>
    <property type="evidence" value="ECO:0007669"/>
    <property type="project" value="UniProtKB-KW"/>
</dbReference>
<comment type="caution">
    <text evidence="2">The sequence shown here is derived from an EMBL/GenBank/DDBJ whole genome shotgun (WGS) entry which is preliminary data.</text>
</comment>
<name>A0AAD3M4Q9_LATJO</name>
<proteinExistence type="predicted"/>
<keyword evidence="2" id="KW-0687">Ribonucleoprotein</keyword>
<organism evidence="2 3">
    <name type="scientific">Lates japonicus</name>
    <name type="common">Japanese lates</name>
    <dbReference type="NCBI Taxonomy" id="270547"/>
    <lineage>
        <taxon>Eukaryota</taxon>
        <taxon>Metazoa</taxon>
        <taxon>Chordata</taxon>
        <taxon>Craniata</taxon>
        <taxon>Vertebrata</taxon>
        <taxon>Euteleostomi</taxon>
        <taxon>Actinopterygii</taxon>
        <taxon>Neopterygii</taxon>
        <taxon>Teleostei</taxon>
        <taxon>Neoteleostei</taxon>
        <taxon>Acanthomorphata</taxon>
        <taxon>Carangaria</taxon>
        <taxon>Carangaria incertae sedis</taxon>
        <taxon>Centropomidae</taxon>
        <taxon>Lates</taxon>
    </lineage>
</organism>